<dbReference type="AlphaFoldDB" id="A0A2H0TYZ5"/>
<keyword evidence="6" id="KW-0690">Ribosome biogenesis</keyword>
<dbReference type="Proteomes" id="UP000230852">
    <property type="component" value="Unassembled WGS sequence"/>
</dbReference>
<dbReference type="SUPFAM" id="SSF52540">
    <property type="entry name" value="P-loop containing nucleoside triphosphate hydrolases"/>
    <property type="match status" value="1"/>
</dbReference>
<dbReference type="PROSITE" id="PS50823">
    <property type="entry name" value="KH_TYPE_2"/>
    <property type="match status" value="1"/>
</dbReference>
<organism evidence="11 12">
    <name type="scientific">Candidatus Magasanikbacteria bacterium CG10_big_fil_rev_8_21_14_0_10_36_16</name>
    <dbReference type="NCBI Taxonomy" id="1974645"/>
    <lineage>
        <taxon>Bacteria</taxon>
        <taxon>Candidatus Magasanikiibacteriota</taxon>
    </lineage>
</organism>
<evidence type="ECO:0000259" key="10">
    <source>
        <dbReference type="PROSITE" id="PS51713"/>
    </source>
</evidence>
<dbReference type="InterPro" id="IPR009019">
    <property type="entry name" value="KH_sf_prok-type"/>
</dbReference>
<comment type="subunit">
    <text evidence="6">Monomer.</text>
</comment>
<dbReference type="InterPro" id="IPR005662">
    <property type="entry name" value="GTPase_Era-like"/>
</dbReference>
<dbReference type="InterPro" id="IPR030388">
    <property type="entry name" value="G_ERA_dom"/>
</dbReference>
<evidence type="ECO:0000256" key="4">
    <source>
        <dbReference type="ARBA" id="ARBA00022884"/>
    </source>
</evidence>
<comment type="caution">
    <text evidence="6">Lacks conserved residue(s) required for the propagation of feature annotation.</text>
</comment>
<dbReference type="GO" id="GO:0043024">
    <property type="term" value="F:ribosomal small subunit binding"/>
    <property type="evidence" value="ECO:0007669"/>
    <property type="project" value="TreeGrafter"/>
</dbReference>
<keyword evidence="6" id="KW-0699">rRNA-binding</keyword>
<name>A0A2H0TYZ5_9BACT</name>
<evidence type="ECO:0000256" key="8">
    <source>
        <dbReference type="RuleBase" id="RU003761"/>
    </source>
</evidence>
<dbReference type="CDD" id="cd22534">
    <property type="entry name" value="KH-II_Era"/>
    <property type="match status" value="1"/>
</dbReference>
<dbReference type="HAMAP" id="MF_00367">
    <property type="entry name" value="GTPase_Era"/>
    <property type="match status" value="1"/>
</dbReference>
<feature type="region of interest" description="G1" evidence="7">
    <location>
        <begin position="10"/>
        <end position="17"/>
    </location>
</feature>
<evidence type="ECO:0000256" key="3">
    <source>
        <dbReference type="ARBA" id="ARBA00022741"/>
    </source>
</evidence>
<evidence type="ECO:0000259" key="9">
    <source>
        <dbReference type="PROSITE" id="PS50823"/>
    </source>
</evidence>
<keyword evidence="6" id="KW-0963">Cytoplasm</keyword>
<dbReference type="Pfam" id="PF01926">
    <property type="entry name" value="MMR_HSR1"/>
    <property type="match status" value="1"/>
</dbReference>
<comment type="function">
    <text evidence="6">An essential GTPase that binds both GDP and GTP, with rapid nucleotide exchange. Plays a role in 16S rRNA processing and 30S ribosomal subunit biogenesis and possibly also in cell cycle regulation and energy metabolism.</text>
</comment>
<dbReference type="CDD" id="cd04163">
    <property type="entry name" value="Era"/>
    <property type="match status" value="1"/>
</dbReference>
<dbReference type="NCBIfam" id="TIGR00436">
    <property type="entry name" value="era"/>
    <property type="match status" value="1"/>
</dbReference>
<feature type="domain" description="Era-type G" evidence="10">
    <location>
        <begin position="2"/>
        <end position="169"/>
    </location>
</feature>
<keyword evidence="4 6" id="KW-0694">RNA-binding</keyword>
<dbReference type="Pfam" id="PF07650">
    <property type="entry name" value="KH_2"/>
    <property type="match status" value="1"/>
</dbReference>
<gene>
    <name evidence="6" type="primary">era</name>
    <name evidence="11" type="ORF">COU28_01580</name>
</gene>
<evidence type="ECO:0000256" key="5">
    <source>
        <dbReference type="ARBA" id="ARBA00023134"/>
    </source>
</evidence>
<feature type="region of interest" description="G2" evidence="7">
    <location>
        <begin position="36"/>
        <end position="40"/>
    </location>
</feature>
<feature type="region of interest" description="G4" evidence="7">
    <location>
        <begin position="120"/>
        <end position="123"/>
    </location>
</feature>
<dbReference type="InterPro" id="IPR005225">
    <property type="entry name" value="Small_GTP-bd"/>
</dbReference>
<evidence type="ECO:0000313" key="12">
    <source>
        <dbReference type="Proteomes" id="UP000230852"/>
    </source>
</evidence>
<feature type="binding site" evidence="6">
    <location>
        <begin position="120"/>
        <end position="123"/>
    </location>
    <ligand>
        <name>GTP</name>
        <dbReference type="ChEBI" id="CHEBI:37565"/>
    </ligand>
</feature>
<dbReference type="Gene3D" id="3.40.50.300">
    <property type="entry name" value="P-loop containing nucleotide triphosphate hydrolases"/>
    <property type="match status" value="1"/>
</dbReference>
<feature type="domain" description="KH type-2" evidence="9">
    <location>
        <begin position="192"/>
        <end position="276"/>
    </location>
</feature>
<feature type="region of interest" description="G3" evidence="7">
    <location>
        <begin position="57"/>
        <end position="60"/>
    </location>
</feature>
<dbReference type="GO" id="GO:0003924">
    <property type="term" value="F:GTPase activity"/>
    <property type="evidence" value="ECO:0007669"/>
    <property type="project" value="UniProtKB-UniRule"/>
</dbReference>
<dbReference type="GO" id="GO:0005829">
    <property type="term" value="C:cytosol"/>
    <property type="evidence" value="ECO:0007669"/>
    <property type="project" value="TreeGrafter"/>
</dbReference>
<dbReference type="GO" id="GO:0005525">
    <property type="term" value="F:GTP binding"/>
    <property type="evidence" value="ECO:0007669"/>
    <property type="project" value="UniProtKB-UniRule"/>
</dbReference>
<dbReference type="InterPro" id="IPR006073">
    <property type="entry name" value="GTP-bd"/>
</dbReference>
<dbReference type="PRINTS" id="PR00449">
    <property type="entry name" value="RASTRNSFRMNG"/>
</dbReference>
<evidence type="ECO:0000313" key="11">
    <source>
        <dbReference type="EMBL" id="PIR78440.1"/>
    </source>
</evidence>
<keyword evidence="3 6" id="KW-0547">Nucleotide-binding</keyword>
<evidence type="ECO:0000256" key="7">
    <source>
        <dbReference type="PROSITE-ProRule" id="PRU01050"/>
    </source>
</evidence>
<dbReference type="InterPro" id="IPR004044">
    <property type="entry name" value="KH_dom_type_2"/>
</dbReference>
<keyword evidence="6" id="KW-0472">Membrane</keyword>
<feature type="region of interest" description="G5" evidence="7">
    <location>
        <begin position="148"/>
        <end position="150"/>
    </location>
</feature>
<keyword evidence="5 6" id="KW-0342">GTP-binding</keyword>
<dbReference type="Gene3D" id="3.30.300.20">
    <property type="match status" value="1"/>
</dbReference>
<dbReference type="GO" id="GO:0000028">
    <property type="term" value="P:ribosomal small subunit assembly"/>
    <property type="evidence" value="ECO:0007669"/>
    <property type="project" value="TreeGrafter"/>
</dbReference>
<comment type="subcellular location">
    <subcellularLocation>
        <location evidence="6">Cytoplasm</location>
    </subcellularLocation>
    <subcellularLocation>
        <location evidence="6">Cell membrane</location>
        <topology evidence="6">Peripheral membrane protein</topology>
    </subcellularLocation>
</comment>
<dbReference type="NCBIfam" id="NF000908">
    <property type="entry name" value="PRK00089.1"/>
    <property type="match status" value="1"/>
</dbReference>
<evidence type="ECO:0000256" key="6">
    <source>
        <dbReference type="HAMAP-Rule" id="MF_00367"/>
    </source>
</evidence>
<feature type="binding site" evidence="6">
    <location>
        <begin position="57"/>
        <end position="61"/>
    </location>
    <ligand>
        <name>GTP</name>
        <dbReference type="ChEBI" id="CHEBI:37565"/>
    </ligand>
</feature>
<accession>A0A2H0TYZ5</accession>
<evidence type="ECO:0000256" key="1">
    <source>
        <dbReference type="ARBA" id="ARBA00007921"/>
    </source>
</evidence>
<keyword evidence="6" id="KW-1003">Cell membrane</keyword>
<comment type="caution">
    <text evidence="11">The sequence shown here is derived from an EMBL/GenBank/DDBJ whole genome shotgun (WGS) entry which is preliminary data.</text>
</comment>
<dbReference type="GO" id="GO:0005886">
    <property type="term" value="C:plasma membrane"/>
    <property type="evidence" value="ECO:0007669"/>
    <property type="project" value="UniProtKB-SubCell"/>
</dbReference>
<dbReference type="GO" id="GO:0070181">
    <property type="term" value="F:small ribosomal subunit rRNA binding"/>
    <property type="evidence" value="ECO:0007669"/>
    <property type="project" value="UniProtKB-UniRule"/>
</dbReference>
<sequence>MKSGFAVLIGRSNVGKSTLMNTIVGTKIAATSFRAQMTRQVIHGVVNDPEGQIVFVDTPGIFKDKKNRLTGKLIEKAKEALAGVDIILYVVDPSREIGDEEKYTYGLIRHLDIPKILVINKSDLHQDEKKHLQSYLEWGQDFAGVFELSALRASHIQPLVKKVVELIPEGELIYENAQLTNITDVFWIAEIIREKVFSVFDKEVPYSITVEVDNLEEKPDIFVISARILTDAERYKKMIIGKGGLKIKEIGQMARRELEQSLNKKVFLELEVEVDKHWVDRV</sequence>
<dbReference type="InterPro" id="IPR027417">
    <property type="entry name" value="P-loop_NTPase"/>
</dbReference>
<dbReference type="PANTHER" id="PTHR42698:SF1">
    <property type="entry name" value="GTPASE ERA, MITOCHONDRIAL"/>
    <property type="match status" value="1"/>
</dbReference>
<dbReference type="NCBIfam" id="TIGR00231">
    <property type="entry name" value="small_GTP"/>
    <property type="match status" value="1"/>
</dbReference>
<dbReference type="SUPFAM" id="SSF54814">
    <property type="entry name" value="Prokaryotic type KH domain (KH-domain type II)"/>
    <property type="match status" value="1"/>
</dbReference>
<reference evidence="12" key="1">
    <citation type="submission" date="2017-09" db="EMBL/GenBank/DDBJ databases">
        <title>Depth-based differentiation of microbial function through sediment-hosted aquifers and enrichment of novel symbionts in the deep terrestrial subsurface.</title>
        <authorList>
            <person name="Probst A.J."/>
            <person name="Ladd B."/>
            <person name="Jarett J.K."/>
            <person name="Geller-Mcgrath D.E."/>
            <person name="Sieber C.M.K."/>
            <person name="Emerson J.B."/>
            <person name="Anantharaman K."/>
            <person name="Thomas B.C."/>
            <person name="Malmstrom R."/>
            <person name="Stieglmeier M."/>
            <person name="Klingl A."/>
            <person name="Woyke T."/>
            <person name="Ryan C.M."/>
            <person name="Banfield J.F."/>
        </authorList>
    </citation>
    <scope>NUCLEOTIDE SEQUENCE [LARGE SCALE GENOMIC DNA]</scope>
</reference>
<dbReference type="PANTHER" id="PTHR42698">
    <property type="entry name" value="GTPASE ERA"/>
    <property type="match status" value="1"/>
</dbReference>
<protein>
    <recommendedName>
        <fullName evidence="2 6">GTPase Era</fullName>
    </recommendedName>
</protein>
<dbReference type="PROSITE" id="PS51713">
    <property type="entry name" value="G_ERA"/>
    <property type="match status" value="1"/>
</dbReference>
<dbReference type="EMBL" id="PFBU01000029">
    <property type="protein sequence ID" value="PIR78440.1"/>
    <property type="molecule type" value="Genomic_DNA"/>
</dbReference>
<evidence type="ECO:0000256" key="2">
    <source>
        <dbReference type="ARBA" id="ARBA00020484"/>
    </source>
</evidence>
<proteinExistence type="inferred from homology"/>
<comment type="similarity">
    <text evidence="1 6 7 8">Belongs to the TRAFAC class TrmE-Era-EngA-EngB-Septin-like GTPase superfamily. Era GTPase family.</text>
</comment>
<dbReference type="InterPro" id="IPR015946">
    <property type="entry name" value="KH_dom-like_a/b"/>
</dbReference>